<proteinExistence type="predicted"/>
<evidence type="ECO:0000313" key="3">
    <source>
        <dbReference type="Proteomes" id="UP000007838"/>
    </source>
</evidence>
<dbReference type="EMBL" id="CP002886">
    <property type="protein sequence ID" value="AEW71454.1"/>
    <property type="molecule type" value="Genomic_DNA"/>
</dbReference>
<feature type="compositionally biased region" description="Basic and acidic residues" evidence="1">
    <location>
        <begin position="60"/>
        <end position="76"/>
    </location>
</feature>
<feature type="region of interest" description="Disordered" evidence="1">
    <location>
        <begin position="259"/>
        <end position="286"/>
    </location>
</feature>
<gene>
    <name evidence="2" type="ORF">EcWSU1_00014</name>
</gene>
<feature type="compositionally biased region" description="Basic and acidic residues" evidence="1">
    <location>
        <begin position="259"/>
        <end position="280"/>
    </location>
</feature>
<evidence type="ECO:0000256" key="1">
    <source>
        <dbReference type="SAM" id="MobiDB-lite"/>
    </source>
</evidence>
<name>G8LET1_9ENTR</name>
<accession>G8LET1</accession>
<dbReference type="KEGG" id="eec:EcWSU1_00014"/>
<dbReference type="Proteomes" id="UP000007838">
    <property type="component" value="Chromosome"/>
</dbReference>
<dbReference type="AlphaFoldDB" id="G8LET1"/>
<dbReference type="HOGENOM" id="CLU_666887_0_0_6"/>
<feature type="region of interest" description="Disordered" evidence="1">
    <location>
        <begin position="56"/>
        <end position="116"/>
    </location>
</feature>
<reference evidence="2 3" key="1">
    <citation type="journal article" date="2011" name="Stand. Genomic Sci.">
        <title>Complete genome of the onion pathogen Enterobacter cloacae EcWSU1.</title>
        <authorList>
            <person name="Humann J.L."/>
            <person name="Wildung M."/>
            <person name="Cheng C.H."/>
            <person name="Lee T."/>
            <person name="Stewart J.E."/>
            <person name="Drew J.C."/>
            <person name="Triplett E.W."/>
            <person name="Main D."/>
            <person name="Schroeder B.K."/>
        </authorList>
    </citation>
    <scope>NUCLEOTIDE SEQUENCE [LARGE SCALE GENOMIC DNA]</scope>
    <source>
        <strain evidence="2 3">EcWSU1</strain>
    </source>
</reference>
<feature type="region of interest" description="Disordered" evidence="1">
    <location>
        <begin position="331"/>
        <end position="395"/>
    </location>
</feature>
<feature type="compositionally biased region" description="Basic and acidic residues" evidence="1">
    <location>
        <begin position="159"/>
        <end position="169"/>
    </location>
</feature>
<feature type="region of interest" description="Disordered" evidence="1">
    <location>
        <begin position="152"/>
        <end position="171"/>
    </location>
</feature>
<protein>
    <submittedName>
        <fullName evidence="2">Uncharacterized protein</fullName>
    </submittedName>
</protein>
<sequence>MFHGVTLMRSYRIRVKHCGELAYTFDVTHQQDVGERTEQGHRGDIDQCRAKAIVLSQITDDQRNRDPPQSTDKVEHAAGQTNQAHRGQRGDQRPGDGGKTVTEERNRHQRHNPDRIVGVVCAHDAGGDQQPADNRRFTRDTQREPFFHQPVRQPAGKQHTKEGRKERYGGHKARLQRGDAFFLGQIVREPGQEEPQRGGHRELPQINPHQLAVENQLPVGFGQRLTRFFFHRRIAIHQAATVADIVQFSFADTFGETRRLIDLEPDQRPDNADPPGHNKDPMPAQQFLDPDQQRRQECQADKLPGGVEPNGRGAFMLREPAGHHAVIGRKRRGFENPGDRTQANQRHQPGGKALEQGRHRPAEDGNEIGQARADAVKEPAAGDLAQRIQPGKRRKDVAHFRFADPKLLLNMG</sequence>
<organism evidence="2 3">
    <name type="scientific">Enterobacter ludwigii</name>
    <dbReference type="NCBI Taxonomy" id="299767"/>
    <lineage>
        <taxon>Bacteria</taxon>
        <taxon>Pseudomonadati</taxon>
        <taxon>Pseudomonadota</taxon>
        <taxon>Gammaproteobacteria</taxon>
        <taxon>Enterobacterales</taxon>
        <taxon>Enterobacteriaceae</taxon>
        <taxon>Enterobacter</taxon>
        <taxon>Enterobacter cloacae complex</taxon>
    </lineage>
</organism>
<feature type="compositionally biased region" description="Basic and acidic residues" evidence="1">
    <location>
        <begin position="88"/>
        <end position="114"/>
    </location>
</feature>
<evidence type="ECO:0000313" key="2">
    <source>
        <dbReference type="EMBL" id="AEW71454.1"/>
    </source>
</evidence>